<accession>A0A9W7W8U6</accession>
<keyword evidence="2" id="KW-1185">Reference proteome</keyword>
<dbReference type="PANTHER" id="PTHR31025:SF29">
    <property type="entry name" value="SI:CH211-196P9.1"/>
    <property type="match status" value="1"/>
</dbReference>
<evidence type="ECO:0000313" key="1">
    <source>
        <dbReference type="EMBL" id="KAI7789664.1"/>
    </source>
</evidence>
<name>A0A9W7W8U6_TRIRA</name>
<proteinExistence type="predicted"/>
<dbReference type="PANTHER" id="PTHR31025">
    <property type="entry name" value="SI:CH211-196P9.1-RELATED"/>
    <property type="match status" value="1"/>
</dbReference>
<sequence>MFSQKHYCERSPKSIRSLLSDVKRSNKQLSFTVFTSMVLTALKEKSEGDDILEEYKATNTLSNEMRRALVNILVGHMTEKHGRIPPIQRREQYALGIVTLFPSLKDPFSEKGYVNQDFELLFNLDTSSKLMEKWDRTLKPKMIQEAKRLTQTPAVQRLILSAEKSSEIAKDSGVLKCASNAADKLVVFHKSCCSIDEHLGKRQSHQPYLLAMGRSQDEIDHYIDLDSKLIPCQTAGSLCALDELFKVHYVFNISYDNALISFYTFLQTTVYNIDIGKTKESPPVKELRAKFLNNT</sequence>
<evidence type="ECO:0000313" key="2">
    <source>
        <dbReference type="Proteomes" id="UP001059041"/>
    </source>
</evidence>
<reference evidence="1" key="1">
    <citation type="submission" date="2021-02" db="EMBL/GenBank/DDBJ databases">
        <title>Comparative genomics reveals that relaxation of natural selection precedes convergent phenotypic evolution of cavefish.</title>
        <authorList>
            <person name="Peng Z."/>
        </authorList>
    </citation>
    <scope>NUCLEOTIDE SEQUENCE</scope>
    <source>
        <tissue evidence="1">Muscle</tissue>
    </source>
</reference>
<protein>
    <submittedName>
        <fullName evidence="1">Uncharacterized protein</fullName>
    </submittedName>
</protein>
<dbReference type="AlphaFoldDB" id="A0A9W7W8U6"/>
<dbReference type="EMBL" id="JAFHDT010000397">
    <property type="protein sequence ID" value="KAI7789664.1"/>
    <property type="molecule type" value="Genomic_DNA"/>
</dbReference>
<comment type="caution">
    <text evidence="1">The sequence shown here is derived from an EMBL/GenBank/DDBJ whole genome shotgun (WGS) entry which is preliminary data.</text>
</comment>
<organism evidence="1 2">
    <name type="scientific">Triplophysa rosa</name>
    <name type="common">Cave loach</name>
    <dbReference type="NCBI Taxonomy" id="992332"/>
    <lineage>
        <taxon>Eukaryota</taxon>
        <taxon>Metazoa</taxon>
        <taxon>Chordata</taxon>
        <taxon>Craniata</taxon>
        <taxon>Vertebrata</taxon>
        <taxon>Euteleostomi</taxon>
        <taxon>Actinopterygii</taxon>
        <taxon>Neopterygii</taxon>
        <taxon>Teleostei</taxon>
        <taxon>Ostariophysi</taxon>
        <taxon>Cypriniformes</taxon>
        <taxon>Nemacheilidae</taxon>
        <taxon>Triplophysa</taxon>
    </lineage>
</organism>
<dbReference type="Proteomes" id="UP001059041">
    <property type="component" value="Unassembled WGS sequence"/>
</dbReference>
<gene>
    <name evidence="1" type="ORF">IRJ41_014104</name>
</gene>